<sequence length="235" mass="26750">HVCRKMRLRAGEHVVEAGCGWGTLALHMARHYGVKVRAFNISREQVAYARERAEREGLAGQVEYVQDDYRNISGRYDAFVSVGMLEHVGVDNYEGLGAVVARSLGVNGRGLIHSIGRNYPEPMQPWIEKRIFPGACPPSLAQMTRIFEPHNLSILDIENLRLHYAQTLRHWLELFELAGDRVQQMFDAKFVRMWRMYLAGSIAAFTTGTLQLFQVVFATAHNNDVPRTRAHLYVP</sequence>
<protein>
    <submittedName>
        <fullName evidence="7">Cyclopropane-fatty-acyl-phospholipid synthase</fullName>
        <ecNumber evidence="7">2.1.1.-</ecNumber>
    </submittedName>
</protein>
<dbReference type="PANTHER" id="PTHR43667:SF1">
    <property type="entry name" value="CYCLOPROPANE-FATTY-ACYL-PHOSPHOLIPID SYNTHASE"/>
    <property type="match status" value="1"/>
</dbReference>
<dbReference type="InterPro" id="IPR029063">
    <property type="entry name" value="SAM-dependent_MTases_sf"/>
</dbReference>
<proteinExistence type="inferred from homology"/>
<dbReference type="InterPro" id="IPR003333">
    <property type="entry name" value="CMAS"/>
</dbReference>
<dbReference type="InterPro" id="IPR050723">
    <property type="entry name" value="CFA/CMAS"/>
</dbReference>
<dbReference type="GO" id="GO:0008610">
    <property type="term" value="P:lipid biosynthetic process"/>
    <property type="evidence" value="ECO:0007669"/>
    <property type="project" value="InterPro"/>
</dbReference>
<name>T0ZCZ8_9ZZZZ</name>
<reference evidence="7" key="1">
    <citation type="submission" date="2013-08" db="EMBL/GenBank/DDBJ databases">
        <authorList>
            <person name="Mendez C."/>
            <person name="Richter M."/>
            <person name="Ferrer M."/>
            <person name="Sanchez J."/>
        </authorList>
    </citation>
    <scope>NUCLEOTIDE SEQUENCE</scope>
</reference>
<keyword evidence="6" id="KW-1133">Transmembrane helix</keyword>
<feature type="transmembrane region" description="Helical" evidence="6">
    <location>
        <begin position="196"/>
        <end position="217"/>
    </location>
</feature>
<evidence type="ECO:0000256" key="1">
    <source>
        <dbReference type="ARBA" id="ARBA00010815"/>
    </source>
</evidence>
<accession>T0ZCZ8</accession>
<evidence type="ECO:0000256" key="2">
    <source>
        <dbReference type="ARBA" id="ARBA00022603"/>
    </source>
</evidence>
<keyword evidence="2 7" id="KW-0489">Methyltransferase</keyword>
<gene>
    <name evidence="7" type="ORF">B2A_10112</name>
</gene>
<feature type="non-terminal residue" evidence="7">
    <location>
        <position position="1"/>
    </location>
</feature>
<reference evidence="7" key="2">
    <citation type="journal article" date="2014" name="ISME J.">
        <title>Microbial stratification in low pH oxic and suboxic macroscopic growths along an acid mine drainage.</title>
        <authorList>
            <person name="Mendez-Garcia C."/>
            <person name="Mesa V."/>
            <person name="Sprenger R.R."/>
            <person name="Richter M."/>
            <person name="Diez M.S."/>
            <person name="Solano J."/>
            <person name="Bargiela R."/>
            <person name="Golyshina O.V."/>
            <person name="Manteca A."/>
            <person name="Ramos J.L."/>
            <person name="Gallego J.R."/>
            <person name="Llorente I."/>
            <person name="Martins Dos Santos V.A."/>
            <person name="Jensen O.N."/>
            <person name="Pelaez A.I."/>
            <person name="Sanchez J."/>
            <person name="Ferrer M."/>
        </authorList>
    </citation>
    <scope>NUCLEOTIDE SEQUENCE</scope>
</reference>
<dbReference type="PIRSF" id="PIRSF003085">
    <property type="entry name" value="CMAS"/>
    <property type="match status" value="1"/>
</dbReference>
<evidence type="ECO:0000313" key="7">
    <source>
        <dbReference type="EMBL" id="EQD42913.1"/>
    </source>
</evidence>
<dbReference type="PANTHER" id="PTHR43667">
    <property type="entry name" value="CYCLOPROPANE-FATTY-ACYL-PHOSPHOLIPID SYNTHASE"/>
    <property type="match status" value="1"/>
</dbReference>
<keyword evidence="4" id="KW-0949">S-adenosyl-L-methionine</keyword>
<dbReference type="AlphaFoldDB" id="T0ZCZ8"/>
<keyword evidence="6" id="KW-0812">Transmembrane</keyword>
<evidence type="ECO:0000256" key="6">
    <source>
        <dbReference type="SAM" id="Phobius"/>
    </source>
</evidence>
<dbReference type="GO" id="GO:0008168">
    <property type="term" value="F:methyltransferase activity"/>
    <property type="evidence" value="ECO:0007669"/>
    <property type="project" value="UniProtKB-KW"/>
</dbReference>
<organism evidence="7">
    <name type="scientific">mine drainage metagenome</name>
    <dbReference type="NCBI Taxonomy" id="410659"/>
    <lineage>
        <taxon>unclassified sequences</taxon>
        <taxon>metagenomes</taxon>
        <taxon>ecological metagenomes</taxon>
    </lineage>
</organism>
<keyword evidence="3 7" id="KW-0808">Transferase</keyword>
<comment type="similarity">
    <text evidence="1">Belongs to the CFA/CMAS family.</text>
</comment>
<dbReference type="Pfam" id="PF02353">
    <property type="entry name" value="CMAS"/>
    <property type="match status" value="1"/>
</dbReference>
<dbReference type="EMBL" id="AUZZ01007300">
    <property type="protein sequence ID" value="EQD42913.1"/>
    <property type="molecule type" value="Genomic_DNA"/>
</dbReference>
<dbReference type="SUPFAM" id="SSF53335">
    <property type="entry name" value="S-adenosyl-L-methionine-dependent methyltransferases"/>
    <property type="match status" value="1"/>
</dbReference>
<keyword evidence="6" id="KW-0472">Membrane</keyword>
<keyword evidence="5" id="KW-0443">Lipid metabolism</keyword>
<dbReference type="Gene3D" id="3.40.50.150">
    <property type="entry name" value="Vaccinia Virus protein VP39"/>
    <property type="match status" value="1"/>
</dbReference>
<comment type="caution">
    <text evidence="7">The sequence shown here is derived from an EMBL/GenBank/DDBJ whole genome shotgun (WGS) entry which is preliminary data.</text>
</comment>
<evidence type="ECO:0000256" key="5">
    <source>
        <dbReference type="ARBA" id="ARBA00023098"/>
    </source>
</evidence>
<dbReference type="CDD" id="cd02440">
    <property type="entry name" value="AdoMet_MTases"/>
    <property type="match status" value="1"/>
</dbReference>
<dbReference type="GO" id="GO:0032259">
    <property type="term" value="P:methylation"/>
    <property type="evidence" value="ECO:0007669"/>
    <property type="project" value="UniProtKB-KW"/>
</dbReference>
<dbReference type="EC" id="2.1.1.-" evidence="7"/>
<evidence type="ECO:0000256" key="3">
    <source>
        <dbReference type="ARBA" id="ARBA00022679"/>
    </source>
</evidence>
<evidence type="ECO:0000256" key="4">
    <source>
        <dbReference type="ARBA" id="ARBA00022691"/>
    </source>
</evidence>